<keyword evidence="3" id="KW-1185">Reference proteome</keyword>
<evidence type="ECO:0000313" key="3">
    <source>
        <dbReference type="Proteomes" id="UP000306196"/>
    </source>
</evidence>
<feature type="signal peptide" evidence="1">
    <location>
        <begin position="1"/>
        <end position="25"/>
    </location>
</feature>
<dbReference type="OrthoDB" id="191002at2"/>
<organism evidence="2 3">
    <name type="scientific">Phragmitibacter flavus</name>
    <dbReference type="NCBI Taxonomy" id="2576071"/>
    <lineage>
        <taxon>Bacteria</taxon>
        <taxon>Pseudomonadati</taxon>
        <taxon>Verrucomicrobiota</taxon>
        <taxon>Verrucomicrobiia</taxon>
        <taxon>Verrucomicrobiales</taxon>
        <taxon>Verrucomicrobiaceae</taxon>
        <taxon>Phragmitibacter</taxon>
    </lineage>
</organism>
<protein>
    <submittedName>
        <fullName evidence="2">Uncharacterized protein</fullName>
    </submittedName>
</protein>
<keyword evidence="1" id="KW-0732">Signal</keyword>
<dbReference type="AlphaFoldDB" id="A0A5R8K856"/>
<feature type="chain" id="PRO_5024285830" evidence="1">
    <location>
        <begin position="26"/>
        <end position="146"/>
    </location>
</feature>
<proteinExistence type="predicted"/>
<dbReference type="RefSeq" id="WP_138088506.1">
    <property type="nucleotide sequence ID" value="NZ_VAUV01000023.1"/>
</dbReference>
<evidence type="ECO:0000313" key="2">
    <source>
        <dbReference type="EMBL" id="TLD68517.1"/>
    </source>
</evidence>
<dbReference type="Proteomes" id="UP000306196">
    <property type="component" value="Unassembled WGS sequence"/>
</dbReference>
<accession>A0A5R8K856</accession>
<comment type="caution">
    <text evidence="2">The sequence shown here is derived from an EMBL/GenBank/DDBJ whole genome shotgun (WGS) entry which is preliminary data.</text>
</comment>
<reference evidence="2 3" key="1">
    <citation type="submission" date="2019-05" db="EMBL/GenBank/DDBJ databases">
        <title>Verrucobacter flavum gen. nov., sp. nov. a new member of the family Verrucomicrobiaceae.</title>
        <authorList>
            <person name="Szuroczki S."/>
            <person name="Abbaszade G."/>
            <person name="Szabo A."/>
            <person name="Felfoldi T."/>
            <person name="Schumann P."/>
            <person name="Boka K."/>
            <person name="Keki Z."/>
            <person name="Toumi M."/>
            <person name="Toth E."/>
        </authorList>
    </citation>
    <scope>NUCLEOTIDE SEQUENCE [LARGE SCALE GENOMIC DNA]</scope>
    <source>
        <strain evidence="2 3">MG-N-17</strain>
    </source>
</reference>
<sequence>MKKAFLKPLLLCCTLWLATVHLAQATVDEAYDHTMEAAMPYVEKGYTVRQDYWNGEVESGQKLALRHQLFKGNDYVFWLGTANEDCKIEISVFDSKGQPVHMEREESDFTSTVRVNPPNTGTYTIVFSVTSKKDRGVTWAISYGYR</sequence>
<evidence type="ECO:0000256" key="1">
    <source>
        <dbReference type="SAM" id="SignalP"/>
    </source>
</evidence>
<gene>
    <name evidence="2" type="ORF">FEM03_22185</name>
</gene>
<dbReference type="EMBL" id="VAUV01000023">
    <property type="protein sequence ID" value="TLD68517.1"/>
    <property type="molecule type" value="Genomic_DNA"/>
</dbReference>
<name>A0A5R8K856_9BACT</name>